<keyword evidence="1" id="KW-0813">Transport</keyword>
<evidence type="ECO:0000256" key="2">
    <source>
        <dbReference type="ARBA" id="ARBA00022741"/>
    </source>
</evidence>
<dbReference type="GO" id="GO:0022857">
    <property type="term" value="F:transmembrane transporter activity"/>
    <property type="evidence" value="ECO:0007669"/>
    <property type="project" value="UniProtKB-ARBA"/>
</dbReference>
<keyword evidence="2" id="KW-0547">Nucleotide-binding</keyword>
<dbReference type="InterPro" id="IPR027417">
    <property type="entry name" value="P-loop_NTPase"/>
</dbReference>
<dbReference type="PROSITE" id="PS50893">
    <property type="entry name" value="ABC_TRANSPORTER_2"/>
    <property type="match status" value="1"/>
</dbReference>
<dbReference type="EMBL" id="CP047656">
    <property type="protein sequence ID" value="QHJ10899.1"/>
    <property type="molecule type" value="Genomic_DNA"/>
</dbReference>
<dbReference type="CDD" id="cd03255">
    <property type="entry name" value="ABC_MJ0796_LolCDE_FtsE"/>
    <property type="match status" value="1"/>
</dbReference>
<feature type="domain" description="ABC transporter" evidence="5">
    <location>
        <begin position="8"/>
        <end position="240"/>
    </location>
</feature>
<dbReference type="OrthoDB" id="9801477at2"/>
<protein>
    <submittedName>
        <fullName evidence="6">Putative ABC transporter ATP-binding protein YknY</fullName>
        <ecNumber evidence="6">3.6.3.-</ecNumber>
    </submittedName>
</protein>
<evidence type="ECO:0000259" key="5">
    <source>
        <dbReference type="PROSITE" id="PS50893"/>
    </source>
</evidence>
<dbReference type="AlphaFoldDB" id="A0A857JFV0"/>
<name>A0A857JFV0_9ALTE</name>
<dbReference type="GO" id="GO:0005524">
    <property type="term" value="F:ATP binding"/>
    <property type="evidence" value="ECO:0007669"/>
    <property type="project" value="UniProtKB-KW"/>
</dbReference>
<organism evidence="6 7">
    <name type="scientific">Paraglaciecola mesophila</name>
    <dbReference type="NCBI Taxonomy" id="197222"/>
    <lineage>
        <taxon>Bacteria</taxon>
        <taxon>Pseudomonadati</taxon>
        <taxon>Pseudomonadota</taxon>
        <taxon>Gammaproteobacteria</taxon>
        <taxon>Alteromonadales</taxon>
        <taxon>Alteromonadaceae</taxon>
        <taxon>Paraglaciecola</taxon>
    </lineage>
</organism>
<dbReference type="PANTHER" id="PTHR42798:SF6">
    <property type="entry name" value="CELL DIVISION ATP-BINDING PROTEIN FTSE"/>
    <property type="match status" value="1"/>
</dbReference>
<dbReference type="GO" id="GO:0016887">
    <property type="term" value="F:ATP hydrolysis activity"/>
    <property type="evidence" value="ECO:0007669"/>
    <property type="project" value="InterPro"/>
</dbReference>
<dbReference type="KEGG" id="pmes:FX988_01121"/>
<reference evidence="6 7" key="1">
    <citation type="submission" date="2019-12" db="EMBL/GenBank/DDBJ databases">
        <title>Genome sequencing and assembly of endphytes of Porphyra tenera.</title>
        <authorList>
            <person name="Park J.M."/>
            <person name="Shin R."/>
            <person name="Jo S.H."/>
        </authorList>
    </citation>
    <scope>NUCLEOTIDE SEQUENCE [LARGE SCALE GENOMIC DNA]</scope>
    <source>
        <strain evidence="6 7">GPM4</strain>
    </source>
</reference>
<comment type="similarity">
    <text evidence="4">Belongs to the ABC transporter superfamily. Macrolide exporter (TC 3.A.1.122) family.</text>
</comment>
<evidence type="ECO:0000256" key="4">
    <source>
        <dbReference type="ARBA" id="ARBA00038388"/>
    </source>
</evidence>
<evidence type="ECO:0000313" key="6">
    <source>
        <dbReference type="EMBL" id="QHJ10899.1"/>
    </source>
</evidence>
<dbReference type="InterPro" id="IPR017871">
    <property type="entry name" value="ABC_transporter-like_CS"/>
</dbReference>
<evidence type="ECO:0000313" key="7">
    <source>
        <dbReference type="Proteomes" id="UP000464524"/>
    </source>
</evidence>
<dbReference type="FunFam" id="3.40.50.300:FF:000032">
    <property type="entry name" value="Export ABC transporter ATP-binding protein"/>
    <property type="match status" value="1"/>
</dbReference>
<gene>
    <name evidence="6" type="ORF">FX988_01121</name>
</gene>
<dbReference type="InterPro" id="IPR003593">
    <property type="entry name" value="AAA+_ATPase"/>
</dbReference>
<dbReference type="PROSITE" id="PS00211">
    <property type="entry name" value="ABC_TRANSPORTER_1"/>
    <property type="match status" value="1"/>
</dbReference>
<keyword evidence="7" id="KW-1185">Reference proteome</keyword>
<dbReference type="Proteomes" id="UP000464524">
    <property type="component" value="Chromosome"/>
</dbReference>
<evidence type="ECO:0000256" key="1">
    <source>
        <dbReference type="ARBA" id="ARBA00022448"/>
    </source>
</evidence>
<proteinExistence type="inferred from homology"/>
<dbReference type="PANTHER" id="PTHR42798">
    <property type="entry name" value="LIPOPROTEIN-RELEASING SYSTEM ATP-BINDING PROTEIN LOLD"/>
    <property type="match status" value="1"/>
</dbReference>
<dbReference type="SMART" id="SM00382">
    <property type="entry name" value="AAA"/>
    <property type="match status" value="1"/>
</dbReference>
<evidence type="ECO:0000256" key="3">
    <source>
        <dbReference type="ARBA" id="ARBA00022840"/>
    </source>
</evidence>
<dbReference type="InterPro" id="IPR017911">
    <property type="entry name" value="MacB-like_ATP-bd"/>
</dbReference>
<sequence length="240" mass="26274">MSQALLTVRQAKKVYAMGDEKVWALKGVDLDIQQGEFVAIMGSSGSGKSTMMNLLGCLDIASEGSIAFAGQELSSLTKNELASVRNQRIGFVFQQFNLLPRTSALDNVTLPLLYSNVPESDWSSRAKQCLENVGLGSRMEHHPAQLSGGQQQRVAIARALINDPLMILADEPTGALDTQTGLEVMALFQQLNQQGKTIILVTHEPDIAQFAKRKLTFRDGELISDERNNNVRQAARESNT</sequence>
<dbReference type="SUPFAM" id="SSF52540">
    <property type="entry name" value="P-loop containing nucleoside triphosphate hydrolases"/>
    <property type="match status" value="1"/>
</dbReference>
<keyword evidence="6" id="KW-0378">Hydrolase</keyword>
<dbReference type="EC" id="3.6.3.-" evidence="6"/>
<dbReference type="GO" id="GO:1902495">
    <property type="term" value="C:transmembrane transporter complex"/>
    <property type="evidence" value="ECO:0007669"/>
    <property type="project" value="UniProtKB-ARBA"/>
</dbReference>
<keyword evidence="3 6" id="KW-0067">ATP-binding</keyword>
<dbReference type="Gene3D" id="3.40.50.300">
    <property type="entry name" value="P-loop containing nucleotide triphosphate hydrolases"/>
    <property type="match status" value="1"/>
</dbReference>
<dbReference type="Pfam" id="PF00005">
    <property type="entry name" value="ABC_tran"/>
    <property type="match status" value="1"/>
</dbReference>
<dbReference type="RefSeq" id="WP_160178701.1">
    <property type="nucleotide sequence ID" value="NZ_CP047656.1"/>
</dbReference>
<accession>A0A857JFV0</accession>
<dbReference type="InterPro" id="IPR003439">
    <property type="entry name" value="ABC_transporter-like_ATP-bd"/>
</dbReference>